<dbReference type="EMBL" id="KB467843">
    <property type="protein sequence ID" value="PCH35162.1"/>
    <property type="molecule type" value="Genomic_DNA"/>
</dbReference>
<proteinExistence type="predicted"/>
<name>A0A2H3IYU0_WOLCO</name>
<protein>
    <submittedName>
        <fullName evidence="1">Uncharacterized protein</fullName>
    </submittedName>
</protein>
<evidence type="ECO:0000313" key="1">
    <source>
        <dbReference type="EMBL" id="PCH35162.1"/>
    </source>
</evidence>
<keyword evidence="2" id="KW-1185">Reference proteome</keyword>
<accession>A0A2H3IYU0</accession>
<sequence length="72" mass="7856">MPVIKIAYGGLSAVEIFCAITSAERFASVQTISVRRLISLDIAPEFEITVIDTKKRDSTGRYSTAISFMATP</sequence>
<dbReference type="AlphaFoldDB" id="A0A2H3IYU0"/>
<evidence type="ECO:0000313" key="2">
    <source>
        <dbReference type="Proteomes" id="UP000218811"/>
    </source>
</evidence>
<dbReference type="Proteomes" id="UP000218811">
    <property type="component" value="Unassembled WGS sequence"/>
</dbReference>
<gene>
    <name evidence="1" type="ORF">WOLCODRAFT_155839</name>
</gene>
<reference evidence="1 2" key="1">
    <citation type="journal article" date="2012" name="Science">
        <title>The Paleozoic origin of enzymatic lignin decomposition reconstructed from 31 fungal genomes.</title>
        <authorList>
            <person name="Floudas D."/>
            <person name="Binder M."/>
            <person name="Riley R."/>
            <person name="Barry K."/>
            <person name="Blanchette R.A."/>
            <person name="Henrissat B."/>
            <person name="Martinez A.T."/>
            <person name="Otillar R."/>
            <person name="Spatafora J.W."/>
            <person name="Yadav J.S."/>
            <person name="Aerts A."/>
            <person name="Benoit I."/>
            <person name="Boyd A."/>
            <person name="Carlson A."/>
            <person name="Copeland A."/>
            <person name="Coutinho P.M."/>
            <person name="de Vries R.P."/>
            <person name="Ferreira P."/>
            <person name="Findley K."/>
            <person name="Foster B."/>
            <person name="Gaskell J."/>
            <person name="Glotzer D."/>
            <person name="Gorecki P."/>
            <person name="Heitman J."/>
            <person name="Hesse C."/>
            <person name="Hori C."/>
            <person name="Igarashi K."/>
            <person name="Jurgens J.A."/>
            <person name="Kallen N."/>
            <person name="Kersten P."/>
            <person name="Kohler A."/>
            <person name="Kuees U."/>
            <person name="Kumar T.K.A."/>
            <person name="Kuo A."/>
            <person name="LaButti K."/>
            <person name="Larrondo L.F."/>
            <person name="Lindquist E."/>
            <person name="Ling A."/>
            <person name="Lombard V."/>
            <person name="Lucas S."/>
            <person name="Lundell T."/>
            <person name="Martin R."/>
            <person name="McLaughlin D.J."/>
            <person name="Morgenstern I."/>
            <person name="Morin E."/>
            <person name="Murat C."/>
            <person name="Nagy L.G."/>
            <person name="Nolan M."/>
            <person name="Ohm R.A."/>
            <person name="Patyshakuliyeva A."/>
            <person name="Rokas A."/>
            <person name="Ruiz-Duenas F.J."/>
            <person name="Sabat G."/>
            <person name="Salamov A."/>
            <person name="Samejima M."/>
            <person name="Schmutz J."/>
            <person name="Slot J.C."/>
            <person name="St John F."/>
            <person name="Stenlid J."/>
            <person name="Sun H."/>
            <person name="Sun S."/>
            <person name="Syed K."/>
            <person name="Tsang A."/>
            <person name="Wiebenga A."/>
            <person name="Young D."/>
            <person name="Pisabarro A."/>
            <person name="Eastwood D.C."/>
            <person name="Martin F."/>
            <person name="Cullen D."/>
            <person name="Grigoriev I.V."/>
            <person name="Hibbett D.S."/>
        </authorList>
    </citation>
    <scope>NUCLEOTIDE SEQUENCE [LARGE SCALE GENOMIC DNA]</scope>
    <source>
        <strain evidence="1 2">MD-104</strain>
    </source>
</reference>
<organism evidence="1 2">
    <name type="scientific">Wolfiporia cocos (strain MD-104)</name>
    <name type="common">Brown rot fungus</name>
    <dbReference type="NCBI Taxonomy" id="742152"/>
    <lineage>
        <taxon>Eukaryota</taxon>
        <taxon>Fungi</taxon>
        <taxon>Dikarya</taxon>
        <taxon>Basidiomycota</taxon>
        <taxon>Agaricomycotina</taxon>
        <taxon>Agaricomycetes</taxon>
        <taxon>Polyporales</taxon>
        <taxon>Phaeolaceae</taxon>
        <taxon>Wolfiporia</taxon>
    </lineage>
</organism>